<dbReference type="FunFam" id="1.10.3720.10:FF:000003">
    <property type="entry name" value="Aliphatic sulfonate ABC transporter permease"/>
    <property type="match status" value="1"/>
</dbReference>
<proteinExistence type="inferred from homology"/>
<feature type="transmembrane region" description="Helical" evidence="9">
    <location>
        <begin position="50"/>
        <end position="72"/>
    </location>
</feature>
<keyword evidence="5 9" id="KW-0812">Transmembrane</keyword>
<dbReference type="InterPro" id="IPR035906">
    <property type="entry name" value="MetI-like_sf"/>
</dbReference>
<dbReference type="Pfam" id="PF00528">
    <property type="entry name" value="BPD_transp_1"/>
    <property type="match status" value="1"/>
</dbReference>
<comment type="subcellular location">
    <subcellularLocation>
        <location evidence="1 9">Cell membrane</location>
        <topology evidence="1 9">Multi-pass membrane protein</topology>
    </subcellularLocation>
</comment>
<keyword evidence="3 9" id="KW-0813">Transport</keyword>
<reference evidence="12 13" key="1">
    <citation type="submission" date="2018-08" db="EMBL/GenBank/DDBJ databases">
        <title>Genomic Encyclopedia of Type Strains, Phase IV (KMG-IV): sequencing the most valuable type-strain genomes for metagenomic binning, comparative biology and taxonomic classification.</title>
        <authorList>
            <person name="Goeker M."/>
        </authorList>
    </citation>
    <scope>NUCLEOTIDE SEQUENCE [LARGE SCALE GENOMIC DNA]</scope>
    <source>
        <strain evidence="12 13">BW863</strain>
    </source>
</reference>
<feature type="transmembrane region" description="Helical" evidence="9">
    <location>
        <begin position="146"/>
        <end position="166"/>
    </location>
</feature>
<evidence type="ECO:0000256" key="5">
    <source>
        <dbReference type="ARBA" id="ARBA00022692"/>
    </source>
</evidence>
<protein>
    <submittedName>
        <fullName evidence="12">Sulfonate transport system permease protein</fullName>
    </submittedName>
</protein>
<dbReference type="CDD" id="cd06261">
    <property type="entry name" value="TM_PBP2"/>
    <property type="match status" value="1"/>
</dbReference>
<keyword evidence="6 9" id="KW-1133">Transmembrane helix</keyword>
<evidence type="ECO:0000256" key="6">
    <source>
        <dbReference type="ARBA" id="ARBA00022989"/>
    </source>
</evidence>
<evidence type="ECO:0000256" key="3">
    <source>
        <dbReference type="ARBA" id="ARBA00022448"/>
    </source>
</evidence>
<dbReference type="GO" id="GO:0042918">
    <property type="term" value="P:alkanesulfonate transmembrane transport"/>
    <property type="evidence" value="ECO:0007669"/>
    <property type="project" value="UniProtKB-ARBA"/>
</dbReference>
<keyword evidence="7 9" id="KW-0472">Membrane</keyword>
<evidence type="ECO:0000256" key="2">
    <source>
        <dbReference type="ARBA" id="ARBA00009306"/>
    </source>
</evidence>
<dbReference type="Proteomes" id="UP000256900">
    <property type="component" value="Unassembled WGS sequence"/>
</dbReference>
<evidence type="ECO:0000313" key="12">
    <source>
        <dbReference type="EMBL" id="REF86014.1"/>
    </source>
</evidence>
<feature type="region of interest" description="Disordered" evidence="10">
    <location>
        <begin position="1"/>
        <end position="22"/>
    </location>
</feature>
<evidence type="ECO:0000256" key="8">
    <source>
        <dbReference type="ARBA" id="ARBA00056719"/>
    </source>
</evidence>
<dbReference type="AlphaFoldDB" id="A0A3D9YU54"/>
<dbReference type="InterPro" id="IPR000515">
    <property type="entry name" value="MetI-like"/>
</dbReference>
<evidence type="ECO:0000256" key="10">
    <source>
        <dbReference type="SAM" id="MobiDB-lite"/>
    </source>
</evidence>
<dbReference type="Gene3D" id="1.10.3720.10">
    <property type="entry name" value="MetI-like"/>
    <property type="match status" value="1"/>
</dbReference>
<dbReference type="GO" id="GO:0005886">
    <property type="term" value="C:plasma membrane"/>
    <property type="evidence" value="ECO:0007669"/>
    <property type="project" value="UniProtKB-SubCell"/>
</dbReference>
<feature type="compositionally biased region" description="Basic and acidic residues" evidence="10">
    <location>
        <begin position="1"/>
        <end position="11"/>
    </location>
</feature>
<comment type="similarity">
    <text evidence="2 9">Belongs to the binding-protein-dependent transport system permease family.</text>
</comment>
<evidence type="ECO:0000256" key="9">
    <source>
        <dbReference type="RuleBase" id="RU363032"/>
    </source>
</evidence>
<dbReference type="PANTHER" id="PTHR30151:SF38">
    <property type="entry name" value="ALIPHATIC SULFONATES TRANSPORT PERMEASE PROTEIN SSUC-RELATED"/>
    <property type="match status" value="1"/>
</dbReference>
<dbReference type="EMBL" id="QUMO01000003">
    <property type="protein sequence ID" value="REF86014.1"/>
    <property type="molecule type" value="Genomic_DNA"/>
</dbReference>
<dbReference type="SUPFAM" id="SSF161098">
    <property type="entry name" value="MetI-like"/>
    <property type="match status" value="1"/>
</dbReference>
<keyword evidence="13" id="KW-1185">Reference proteome</keyword>
<dbReference type="OrthoDB" id="8138334at2"/>
<organism evidence="12 13">
    <name type="scientific">Methylovirgula ligni</name>
    <dbReference type="NCBI Taxonomy" id="569860"/>
    <lineage>
        <taxon>Bacteria</taxon>
        <taxon>Pseudomonadati</taxon>
        <taxon>Pseudomonadota</taxon>
        <taxon>Alphaproteobacteria</taxon>
        <taxon>Hyphomicrobiales</taxon>
        <taxon>Beijerinckiaceae</taxon>
        <taxon>Methylovirgula</taxon>
    </lineage>
</organism>
<keyword evidence="4" id="KW-1003">Cell membrane</keyword>
<evidence type="ECO:0000256" key="1">
    <source>
        <dbReference type="ARBA" id="ARBA00004651"/>
    </source>
</evidence>
<accession>A0A3D9YU54</accession>
<evidence type="ECO:0000259" key="11">
    <source>
        <dbReference type="PROSITE" id="PS50928"/>
    </source>
</evidence>
<comment type="function">
    <text evidence="8">Probably part of an ABC transporter complex. Probably responsible for the translocation of the substrate across the membrane.</text>
</comment>
<feature type="domain" description="ABC transmembrane type-1" evidence="11">
    <location>
        <begin position="106"/>
        <end position="286"/>
    </location>
</feature>
<evidence type="ECO:0000256" key="4">
    <source>
        <dbReference type="ARBA" id="ARBA00022475"/>
    </source>
</evidence>
<comment type="caution">
    <text evidence="12">The sequence shown here is derived from an EMBL/GenBank/DDBJ whole genome shotgun (WGS) entry which is preliminary data.</text>
</comment>
<sequence length="306" mass="32695">MIAGRDSKAEQGDSDVNALTKEDQRPIPASAIAAVKPAATVPSARRRPRFLSLGVLTRYLSPVLLIVVWQVACSTGLLSTRLMASPVQIIAEAWSLTLDGTLPSNLGVSLGRAGAGLAIAILAGVSLALIAGLSRIGEDVIDAPLQIMRTLPALALVPLFILWFGIGEAPKIIMVALGSTFPIYLNLHKGIRSIDPKLLEMACTLGLTRVQTIREVILPGALPDFLVGLRFAVGISWLMLVVAEQVNADSGIGHMMIDAEDFMRTDIILVGLLVYGLLGLVSDQIVRQLESALLSWRPSNRPSRSR</sequence>
<gene>
    <name evidence="12" type="ORF">DES32_2056</name>
</gene>
<dbReference type="PANTHER" id="PTHR30151">
    <property type="entry name" value="ALKANE SULFONATE ABC TRANSPORTER-RELATED, MEMBRANE SUBUNIT"/>
    <property type="match status" value="1"/>
</dbReference>
<evidence type="ECO:0000256" key="7">
    <source>
        <dbReference type="ARBA" id="ARBA00023136"/>
    </source>
</evidence>
<dbReference type="PROSITE" id="PS50928">
    <property type="entry name" value="ABC_TM1"/>
    <property type="match status" value="1"/>
</dbReference>
<name>A0A3D9YU54_9HYPH</name>
<evidence type="ECO:0000313" key="13">
    <source>
        <dbReference type="Proteomes" id="UP000256900"/>
    </source>
</evidence>
<feature type="transmembrane region" description="Helical" evidence="9">
    <location>
        <begin position="113"/>
        <end position="134"/>
    </location>
</feature>